<gene>
    <name evidence="1" type="ORF">AYI68_g4060</name>
</gene>
<evidence type="ECO:0000313" key="1">
    <source>
        <dbReference type="EMBL" id="OLY81832.1"/>
    </source>
</evidence>
<evidence type="ECO:0000313" key="2">
    <source>
        <dbReference type="Proteomes" id="UP000187455"/>
    </source>
</evidence>
<name>A0A1R0GY53_9FUNG</name>
<organism evidence="1 2">
    <name type="scientific">Smittium mucronatum</name>
    <dbReference type="NCBI Taxonomy" id="133383"/>
    <lineage>
        <taxon>Eukaryota</taxon>
        <taxon>Fungi</taxon>
        <taxon>Fungi incertae sedis</taxon>
        <taxon>Zoopagomycota</taxon>
        <taxon>Kickxellomycotina</taxon>
        <taxon>Harpellomycetes</taxon>
        <taxon>Harpellales</taxon>
        <taxon>Legeriomycetaceae</taxon>
        <taxon>Smittium</taxon>
    </lineage>
</organism>
<protein>
    <submittedName>
        <fullName evidence="1">Uncharacterized protein</fullName>
    </submittedName>
</protein>
<accession>A0A1R0GY53</accession>
<sequence length="90" mass="10163">MQNLSVSSFIDRYCEGLHSLNRLITSDMLIEGLMKDFNEESSKVFVNSESIGCCDIVLASSVSFNKAYLYTFMVPIFRFSTVYVVRDAPA</sequence>
<dbReference type="AlphaFoldDB" id="A0A1R0GY53"/>
<dbReference type="Proteomes" id="UP000187455">
    <property type="component" value="Unassembled WGS sequence"/>
</dbReference>
<comment type="caution">
    <text evidence="1">The sequence shown here is derived from an EMBL/GenBank/DDBJ whole genome shotgun (WGS) entry which is preliminary data.</text>
</comment>
<dbReference type="EMBL" id="LSSL01002128">
    <property type="protein sequence ID" value="OLY81832.1"/>
    <property type="molecule type" value="Genomic_DNA"/>
</dbReference>
<proteinExistence type="predicted"/>
<keyword evidence="2" id="KW-1185">Reference proteome</keyword>
<reference evidence="1 2" key="1">
    <citation type="journal article" date="2016" name="Mol. Biol. Evol.">
        <title>Genome-Wide Survey of Gut Fungi (Harpellales) Reveals the First Horizontally Transferred Ubiquitin Gene from a Mosquito Host.</title>
        <authorList>
            <person name="Wang Y."/>
            <person name="White M.M."/>
            <person name="Kvist S."/>
            <person name="Moncalvo J.M."/>
        </authorList>
    </citation>
    <scope>NUCLEOTIDE SEQUENCE [LARGE SCALE GENOMIC DNA]</scope>
    <source>
        <strain evidence="1 2">ALG-7-W6</strain>
    </source>
</reference>